<dbReference type="AlphaFoldDB" id="A0A8S4QZ79"/>
<dbReference type="EMBL" id="CAKXAJ010019721">
    <property type="protein sequence ID" value="CAH2218491.1"/>
    <property type="molecule type" value="Genomic_DNA"/>
</dbReference>
<keyword evidence="3" id="KW-1185">Reference proteome</keyword>
<evidence type="ECO:0000313" key="2">
    <source>
        <dbReference type="EMBL" id="CAH2218491.1"/>
    </source>
</evidence>
<protein>
    <submittedName>
        <fullName evidence="2">Jg1086 protein</fullName>
    </submittedName>
</protein>
<evidence type="ECO:0000256" key="1">
    <source>
        <dbReference type="SAM" id="MobiDB-lite"/>
    </source>
</evidence>
<evidence type="ECO:0000313" key="3">
    <source>
        <dbReference type="Proteomes" id="UP000838756"/>
    </source>
</evidence>
<proteinExistence type="predicted"/>
<sequence length="345" mass="39261">MGRAHSSEKGWPLGSQGAGLAAPNCKRSVGRPPTRWTDDIERVAVPLCFGLTSGFIVPSGIQEIITDIEDGLNSIHKSASKTRNMLLTPKLLVSTSVKPSSTEKAVSKDLDKDIYVHSQIKESDVKSRAYIYIKQNTNKPIQNRVQENPIKTPFVNNSHKSYLLNLNKVFEDFPRQFSIGYISENLHKDKEFNKNDHRCHGMKVQKDQIKSEAYARAQTYKPFSNEQRKFIERLKNPSIRSEVKPDNKINNLKYLGIDNKKVETSNVFYASASDKKDNDSRDWIGKKSYQNSLHGDRYLLDELIKQKLGEKGSLFVCHDCDKANKTKSSYRLHFEVMCKCGSNLL</sequence>
<name>A0A8S4QZ79_9NEOP</name>
<reference evidence="2" key="1">
    <citation type="submission" date="2022-03" db="EMBL/GenBank/DDBJ databases">
        <authorList>
            <person name="Lindestad O."/>
        </authorList>
    </citation>
    <scope>NUCLEOTIDE SEQUENCE</scope>
</reference>
<feature type="region of interest" description="Disordered" evidence="1">
    <location>
        <begin position="1"/>
        <end position="33"/>
    </location>
</feature>
<dbReference type="Proteomes" id="UP000838756">
    <property type="component" value="Unassembled WGS sequence"/>
</dbReference>
<accession>A0A8S4QZ79</accession>
<organism evidence="2 3">
    <name type="scientific">Pararge aegeria aegeria</name>
    <dbReference type="NCBI Taxonomy" id="348720"/>
    <lineage>
        <taxon>Eukaryota</taxon>
        <taxon>Metazoa</taxon>
        <taxon>Ecdysozoa</taxon>
        <taxon>Arthropoda</taxon>
        <taxon>Hexapoda</taxon>
        <taxon>Insecta</taxon>
        <taxon>Pterygota</taxon>
        <taxon>Neoptera</taxon>
        <taxon>Endopterygota</taxon>
        <taxon>Lepidoptera</taxon>
        <taxon>Glossata</taxon>
        <taxon>Ditrysia</taxon>
        <taxon>Papilionoidea</taxon>
        <taxon>Nymphalidae</taxon>
        <taxon>Satyrinae</taxon>
        <taxon>Satyrini</taxon>
        <taxon>Parargina</taxon>
        <taxon>Pararge</taxon>
    </lineage>
</organism>
<dbReference type="OrthoDB" id="6926578at2759"/>
<comment type="caution">
    <text evidence="2">The sequence shown here is derived from an EMBL/GenBank/DDBJ whole genome shotgun (WGS) entry which is preliminary data.</text>
</comment>
<gene>
    <name evidence="2" type="primary">jg1086</name>
    <name evidence="2" type="ORF">PAEG_LOCUS6324</name>
</gene>